<keyword evidence="4" id="KW-0472">Membrane</keyword>
<evidence type="ECO:0000256" key="4">
    <source>
        <dbReference type="SAM" id="Phobius"/>
    </source>
</evidence>
<name>A0A381XQ07_9ZZZZ</name>
<feature type="domain" description="HTH tetR-type" evidence="5">
    <location>
        <begin position="23"/>
        <end position="83"/>
    </location>
</feature>
<dbReference type="PROSITE" id="PS50977">
    <property type="entry name" value="HTH_TETR_2"/>
    <property type="match status" value="1"/>
</dbReference>
<dbReference type="Pfam" id="PF00440">
    <property type="entry name" value="TetR_N"/>
    <property type="match status" value="1"/>
</dbReference>
<keyword evidence="2" id="KW-0238">DNA-binding</keyword>
<evidence type="ECO:0000256" key="2">
    <source>
        <dbReference type="ARBA" id="ARBA00023125"/>
    </source>
</evidence>
<dbReference type="PANTHER" id="PTHR47506:SF1">
    <property type="entry name" value="HTH-TYPE TRANSCRIPTIONAL REGULATOR YJDC"/>
    <property type="match status" value="1"/>
</dbReference>
<evidence type="ECO:0000256" key="3">
    <source>
        <dbReference type="ARBA" id="ARBA00023163"/>
    </source>
</evidence>
<dbReference type="GO" id="GO:0003677">
    <property type="term" value="F:DNA binding"/>
    <property type="evidence" value="ECO:0007669"/>
    <property type="project" value="UniProtKB-KW"/>
</dbReference>
<keyword evidence="1" id="KW-0805">Transcription regulation</keyword>
<evidence type="ECO:0000313" key="6">
    <source>
        <dbReference type="EMBL" id="SVA66825.1"/>
    </source>
</evidence>
<dbReference type="EMBL" id="UINC01015962">
    <property type="protein sequence ID" value="SVA66825.1"/>
    <property type="molecule type" value="Genomic_DNA"/>
</dbReference>
<organism evidence="6">
    <name type="scientific">marine metagenome</name>
    <dbReference type="NCBI Taxonomy" id="408172"/>
    <lineage>
        <taxon>unclassified sequences</taxon>
        <taxon>metagenomes</taxon>
        <taxon>ecological metagenomes</taxon>
    </lineage>
</organism>
<keyword evidence="4" id="KW-1133">Transmembrane helix</keyword>
<dbReference type="InterPro" id="IPR009057">
    <property type="entry name" value="Homeodomain-like_sf"/>
</dbReference>
<sequence length="214" mass="24831">MTNQQYDSPENISPRKLKRKSSKKRNLEILEATRVLLSEKGYDKLSLRKIAVITGIHLKTLQHYFPTKEILIKSTLEYVISLYDKKVQEISTHSSDPEKNFKNYVKYLIEDTKNIQTAGFFYQLWAMSYVDEKTNNIMNKMYLDHTNNIENLIETLNPDMGNHMRKHRAVMIAALIEGMMLFVGYGKKRPKNTAHIEKEIVALCTNLAVSNDSL</sequence>
<keyword evidence="4" id="KW-0812">Transmembrane</keyword>
<dbReference type="SUPFAM" id="SSF46689">
    <property type="entry name" value="Homeodomain-like"/>
    <property type="match status" value="1"/>
</dbReference>
<feature type="transmembrane region" description="Helical" evidence="4">
    <location>
        <begin position="169"/>
        <end position="186"/>
    </location>
</feature>
<evidence type="ECO:0000256" key="1">
    <source>
        <dbReference type="ARBA" id="ARBA00023015"/>
    </source>
</evidence>
<keyword evidence="3" id="KW-0804">Transcription</keyword>
<dbReference type="PANTHER" id="PTHR47506">
    <property type="entry name" value="TRANSCRIPTIONAL REGULATORY PROTEIN"/>
    <property type="match status" value="1"/>
</dbReference>
<dbReference type="InterPro" id="IPR001647">
    <property type="entry name" value="HTH_TetR"/>
</dbReference>
<reference evidence="6" key="1">
    <citation type="submission" date="2018-05" db="EMBL/GenBank/DDBJ databases">
        <authorList>
            <person name="Lanie J.A."/>
            <person name="Ng W.-L."/>
            <person name="Kazmierczak K.M."/>
            <person name="Andrzejewski T.M."/>
            <person name="Davidsen T.M."/>
            <person name="Wayne K.J."/>
            <person name="Tettelin H."/>
            <person name="Glass J.I."/>
            <person name="Rusch D."/>
            <person name="Podicherti R."/>
            <person name="Tsui H.-C.T."/>
            <person name="Winkler M.E."/>
        </authorList>
    </citation>
    <scope>NUCLEOTIDE SEQUENCE</scope>
</reference>
<dbReference type="Gene3D" id="1.10.357.10">
    <property type="entry name" value="Tetracycline Repressor, domain 2"/>
    <property type="match status" value="1"/>
</dbReference>
<dbReference type="PRINTS" id="PR00455">
    <property type="entry name" value="HTHTETR"/>
</dbReference>
<gene>
    <name evidence="6" type="ORF">METZ01_LOCUS119679</name>
</gene>
<proteinExistence type="predicted"/>
<evidence type="ECO:0000259" key="5">
    <source>
        <dbReference type="PROSITE" id="PS50977"/>
    </source>
</evidence>
<protein>
    <recommendedName>
        <fullName evidence="5">HTH tetR-type domain-containing protein</fullName>
    </recommendedName>
</protein>
<accession>A0A381XQ07</accession>
<dbReference type="AlphaFoldDB" id="A0A381XQ07"/>